<gene>
    <name evidence="3" type="ORF">AJ79_05938</name>
</gene>
<feature type="compositionally biased region" description="Basic and acidic residues" evidence="1">
    <location>
        <begin position="106"/>
        <end position="117"/>
    </location>
</feature>
<accession>A0A2B7XHQ1</accession>
<feature type="compositionally biased region" description="Basic residues" evidence="1">
    <location>
        <begin position="38"/>
        <end position="50"/>
    </location>
</feature>
<reference evidence="3 4" key="1">
    <citation type="submission" date="2017-10" db="EMBL/GenBank/DDBJ databases">
        <title>Comparative genomics in systemic dimorphic fungi from Ajellomycetaceae.</title>
        <authorList>
            <person name="Munoz J.F."/>
            <person name="Mcewen J.G."/>
            <person name="Clay O.K."/>
            <person name="Cuomo C.A."/>
        </authorList>
    </citation>
    <scope>NUCLEOTIDE SEQUENCE [LARGE SCALE GENOMIC DNA]</scope>
    <source>
        <strain evidence="3 4">UAMH5409</strain>
    </source>
</reference>
<feature type="compositionally biased region" description="Low complexity" evidence="1">
    <location>
        <begin position="130"/>
        <end position="146"/>
    </location>
</feature>
<sequence length="526" mass="59052">MSSEAAPSFMDIDSLPNILLQAPGDYSDDETPLPPSIIKRRRRSLSRAKRSLPNTTKRLSKESPLLISHGGKPSPTSSSETGESKGSAYSSKRKVSASLKRHISRRRSESEQNKAQDAENTPEPRLTEVSHSFMSRGSDSSGSILSNAYVDMIDLTSPPTSPPTSPEPSPASPMINLESDDVEQLETSGSSPCPVSRSRSRKHFETAAASANQAGPSTEAQNDTGARDSDSNTSLSGDYVRASEVSKFQRYPDDEIHEMARINEAIAERLLNGPFFYEKNPRAGCTYVLSRKESPNFCKIGWGTSVEDRVNAVSNRGRYGAVAFEPHPKHKKIPYAKFCEGIVHLELRNIRYKSHYTAGQPRKSSKSGGVVAQNSVRSPPKEEESRTEWFRINVDRANEVNAKWRDWLHEHKPYDQSGMLKTYWKDRINEAEFDKKHTDLHCRWLDLLNPPPYDKQVYAFKQAARTLVDPSKPLWMKVAISAFLLVMKDAYLKETSHLMGKDHVLQPSWFSIVIYDLLIILLLLRS</sequence>
<feature type="compositionally biased region" description="Pro residues" evidence="1">
    <location>
        <begin position="159"/>
        <end position="171"/>
    </location>
</feature>
<organism evidence="3 4">
    <name type="scientific">Helicocarpus griseus UAMH5409</name>
    <dbReference type="NCBI Taxonomy" id="1447875"/>
    <lineage>
        <taxon>Eukaryota</taxon>
        <taxon>Fungi</taxon>
        <taxon>Dikarya</taxon>
        <taxon>Ascomycota</taxon>
        <taxon>Pezizomycotina</taxon>
        <taxon>Eurotiomycetes</taxon>
        <taxon>Eurotiomycetidae</taxon>
        <taxon>Onygenales</taxon>
        <taxon>Ajellomycetaceae</taxon>
        <taxon>Helicocarpus</taxon>
    </lineage>
</organism>
<feature type="compositionally biased region" description="Polar residues" evidence="1">
    <location>
        <begin position="209"/>
        <end position="224"/>
    </location>
</feature>
<protein>
    <recommendedName>
        <fullName evidence="2">Bacteriophage T5 Orf172 DNA-binding domain-containing protein</fullName>
    </recommendedName>
</protein>
<dbReference type="Pfam" id="PF10544">
    <property type="entry name" value="T5orf172"/>
    <property type="match status" value="1"/>
</dbReference>
<feature type="region of interest" description="Disordered" evidence="1">
    <location>
        <begin position="19"/>
        <end position="238"/>
    </location>
</feature>
<feature type="compositionally biased region" description="Basic residues" evidence="1">
    <location>
        <begin position="91"/>
        <end position="105"/>
    </location>
</feature>
<keyword evidence="4" id="KW-1185">Reference proteome</keyword>
<evidence type="ECO:0000313" key="3">
    <source>
        <dbReference type="EMBL" id="PGH08656.1"/>
    </source>
</evidence>
<dbReference type="InterPro" id="IPR018306">
    <property type="entry name" value="Phage_T5_Orf172_DNA-bd"/>
</dbReference>
<feature type="domain" description="Bacteriophage T5 Orf172 DNA-binding" evidence="2">
    <location>
        <begin position="284"/>
        <end position="405"/>
    </location>
</feature>
<dbReference type="OrthoDB" id="3511049at2759"/>
<dbReference type="EMBL" id="PDNB01000100">
    <property type="protein sequence ID" value="PGH08656.1"/>
    <property type="molecule type" value="Genomic_DNA"/>
</dbReference>
<name>A0A2B7XHQ1_9EURO</name>
<feature type="compositionally biased region" description="Low complexity" evidence="1">
    <location>
        <begin position="70"/>
        <end position="87"/>
    </location>
</feature>
<proteinExistence type="predicted"/>
<feature type="compositionally biased region" description="Low complexity" evidence="1">
    <location>
        <begin position="188"/>
        <end position="197"/>
    </location>
</feature>
<feature type="region of interest" description="Disordered" evidence="1">
    <location>
        <begin position="357"/>
        <end position="382"/>
    </location>
</feature>
<evidence type="ECO:0000313" key="4">
    <source>
        <dbReference type="Proteomes" id="UP000223968"/>
    </source>
</evidence>
<evidence type="ECO:0000259" key="2">
    <source>
        <dbReference type="Pfam" id="PF10544"/>
    </source>
</evidence>
<dbReference type="Proteomes" id="UP000223968">
    <property type="component" value="Unassembled WGS sequence"/>
</dbReference>
<dbReference type="STRING" id="1447875.A0A2B7XHQ1"/>
<evidence type="ECO:0000256" key="1">
    <source>
        <dbReference type="SAM" id="MobiDB-lite"/>
    </source>
</evidence>
<dbReference type="AlphaFoldDB" id="A0A2B7XHQ1"/>
<comment type="caution">
    <text evidence="3">The sequence shown here is derived from an EMBL/GenBank/DDBJ whole genome shotgun (WGS) entry which is preliminary data.</text>
</comment>